<feature type="domain" description="Glycosyl hydrolase family 31 C-terminal" evidence="12">
    <location>
        <begin position="638"/>
        <end position="727"/>
    </location>
</feature>
<dbReference type="Proteomes" id="UP000298416">
    <property type="component" value="Unassembled WGS sequence"/>
</dbReference>
<keyword evidence="6" id="KW-0325">Glycoprotein</keyword>
<dbReference type="GO" id="GO:0090599">
    <property type="term" value="F:alpha-glucosidase activity"/>
    <property type="evidence" value="ECO:0007669"/>
    <property type="project" value="UniProtKB-ARBA"/>
</dbReference>
<dbReference type="InterPro" id="IPR017853">
    <property type="entry name" value="GH"/>
</dbReference>
<feature type="chain" id="PRO_5036448390" description="alpha-glucosidase" evidence="9">
    <location>
        <begin position="27"/>
        <end position="1198"/>
    </location>
</feature>
<evidence type="ECO:0000256" key="2">
    <source>
        <dbReference type="ARBA" id="ARBA00007806"/>
    </source>
</evidence>
<dbReference type="Gene3D" id="2.60.40.1180">
    <property type="entry name" value="Golgi alpha-mannosidase II"/>
    <property type="match status" value="4"/>
</dbReference>
<feature type="domain" description="Glycosyl hydrolase family 31 C-terminal" evidence="12">
    <location>
        <begin position="1056"/>
        <end position="1133"/>
    </location>
</feature>
<dbReference type="PANTHER" id="PTHR22762">
    <property type="entry name" value="ALPHA-GLUCOSIDASE"/>
    <property type="match status" value="1"/>
</dbReference>
<name>A0A8X8WP96_SALSN</name>
<dbReference type="InterPro" id="IPR013780">
    <property type="entry name" value="Glyco_hydro_b"/>
</dbReference>
<organism evidence="13">
    <name type="scientific">Salvia splendens</name>
    <name type="common">Scarlet sage</name>
    <dbReference type="NCBI Taxonomy" id="180675"/>
    <lineage>
        <taxon>Eukaryota</taxon>
        <taxon>Viridiplantae</taxon>
        <taxon>Streptophyta</taxon>
        <taxon>Embryophyta</taxon>
        <taxon>Tracheophyta</taxon>
        <taxon>Spermatophyta</taxon>
        <taxon>Magnoliopsida</taxon>
        <taxon>eudicotyledons</taxon>
        <taxon>Gunneridae</taxon>
        <taxon>Pentapetalae</taxon>
        <taxon>asterids</taxon>
        <taxon>lamiids</taxon>
        <taxon>Lamiales</taxon>
        <taxon>Lamiaceae</taxon>
        <taxon>Nepetoideae</taxon>
        <taxon>Mentheae</taxon>
        <taxon>Salviinae</taxon>
        <taxon>Salvia</taxon>
        <taxon>Salvia subgen. Calosphace</taxon>
        <taxon>core Calosphace</taxon>
    </lineage>
</organism>
<reference evidence="13" key="2">
    <citation type="submission" date="2020-08" db="EMBL/GenBank/DDBJ databases">
        <title>Plant Genome Project.</title>
        <authorList>
            <person name="Zhang R.-G."/>
        </authorList>
    </citation>
    <scope>NUCLEOTIDE SEQUENCE</scope>
    <source>
        <strain evidence="13">Huo1</strain>
        <tissue evidence="13">Leaf</tissue>
    </source>
</reference>
<comment type="catalytic activity">
    <reaction evidence="1">
        <text>Hydrolysis of terminal, non-reducing (1-&gt;4)-linked alpha-D-glucose residues with release of alpha-D-glucose.</text>
        <dbReference type="EC" id="3.2.1.20"/>
    </reaction>
</comment>
<comment type="caution">
    <text evidence="13">The sequence shown here is derived from an EMBL/GenBank/DDBJ whole genome shotgun (WGS) entry which is preliminary data.</text>
</comment>
<dbReference type="CDD" id="cd06602">
    <property type="entry name" value="GH31_MGAM_SI_GAA"/>
    <property type="match status" value="1"/>
</dbReference>
<dbReference type="FunFam" id="3.20.20.80:FF:000016">
    <property type="entry name" value="Maltase-glucoamylase, intestinal"/>
    <property type="match status" value="1"/>
</dbReference>
<dbReference type="InterPro" id="IPR030459">
    <property type="entry name" value="Glyco_hydro_31_CS"/>
</dbReference>
<dbReference type="EMBL" id="PNBA02000015">
    <property type="protein sequence ID" value="KAG6398134.1"/>
    <property type="molecule type" value="Genomic_DNA"/>
</dbReference>
<feature type="domain" description="Glycoside hydrolase family 31 N-terminal" evidence="11">
    <location>
        <begin position="125"/>
        <end position="240"/>
    </location>
</feature>
<evidence type="ECO:0000256" key="7">
    <source>
        <dbReference type="ARBA" id="ARBA00023295"/>
    </source>
</evidence>
<dbReference type="SUPFAM" id="SSF74650">
    <property type="entry name" value="Galactose mutarotase-like"/>
    <property type="match status" value="2"/>
</dbReference>
<evidence type="ECO:0000256" key="3">
    <source>
        <dbReference type="ARBA" id="ARBA00012741"/>
    </source>
</evidence>
<dbReference type="EC" id="3.2.1.20" evidence="3"/>
<evidence type="ECO:0000259" key="10">
    <source>
        <dbReference type="Pfam" id="PF01055"/>
    </source>
</evidence>
<dbReference type="Pfam" id="PF13802">
    <property type="entry name" value="Gal_mutarotas_2"/>
    <property type="match status" value="2"/>
</dbReference>
<dbReference type="SUPFAM" id="SSF51011">
    <property type="entry name" value="Glycosyl hydrolase domain"/>
    <property type="match status" value="2"/>
</dbReference>
<dbReference type="InterPro" id="IPR011013">
    <property type="entry name" value="Gal_mutarotase_sf_dom"/>
</dbReference>
<dbReference type="Gene3D" id="2.60.40.1760">
    <property type="entry name" value="glycosyl hydrolase (family 31)"/>
    <property type="match status" value="2"/>
</dbReference>
<dbReference type="GO" id="GO:0030246">
    <property type="term" value="F:carbohydrate binding"/>
    <property type="evidence" value="ECO:0007669"/>
    <property type="project" value="InterPro"/>
</dbReference>
<evidence type="ECO:0000256" key="1">
    <source>
        <dbReference type="ARBA" id="ARBA00001657"/>
    </source>
</evidence>
<feature type="domain" description="Glycoside hydrolase family 31 N-terminal" evidence="11">
    <location>
        <begin position="885"/>
        <end position="955"/>
    </location>
</feature>
<evidence type="ECO:0000256" key="4">
    <source>
        <dbReference type="ARBA" id="ARBA00022729"/>
    </source>
</evidence>
<proteinExistence type="inferred from homology"/>
<dbReference type="InterPro" id="IPR030458">
    <property type="entry name" value="Glyco_hydro_31_AS"/>
</dbReference>
<gene>
    <name evidence="13" type="ORF">SASPL_139586</name>
</gene>
<dbReference type="Pfam" id="PF01055">
    <property type="entry name" value="Glyco_hydro_31_2nd"/>
    <property type="match status" value="2"/>
</dbReference>
<dbReference type="InterPro" id="IPR048395">
    <property type="entry name" value="Glyco_hydro_31_C"/>
</dbReference>
<protein>
    <recommendedName>
        <fullName evidence="3">alpha-glucosidase</fullName>
        <ecNumber evidence="3">3.2.1.20</ecNumber>
    </recommendedName>
    <alternativeName>
        <fullName evidence="8">Maltase</fullName>
    </alternativeName>
</protein>
<dbReference type="SUPFAM" id="SSF51445">
    <property type="entry name" value="(Trans)glycosidases"/>
    <property type="match status" value="1"/>
</dbReference>
<feature type="signal peptide" evidence="9">
    <location>
        <begin position="1"/>
        <end position="26"/>
    </location>
</feature>
<sequence>MVDSKIKISLFVILVAFFNPSPFSAAAEPVGYGYRLRSVKADSSQKSLDALLQLINPSAVYGADIPLLSLTASLETKDRLRVTITDANKTRWEIPNEILPRPPRPHLISRSLLSSPPSDLVFTLQNTTPFGFSVRRRDGSTLFNTAPIQNQPSTYLVFKDQYLQLSSSLPRPPKSNLYGIGEHTKSSFRLQPHQTLTLWNADIGSANIDLNLYGSHPFYMDVRPNGVTHGVLLLNSNGMDVEYSGDRITYKVIGGVLDVYFFAGPTPELVMEQYTELIGRPAPMPYWSFGFHQCKYGYKDVYEVENVVANYAKAKIPLEVMWTDIDYMDAYKDFTLDPLNFPVDEMKKLVHQLHKNSQKYVVIVDPGISVNESYPTYKRGMQADVFIKRDGVPYLGEVWPGKTYFPDFLNPATGEFWTNEIKIFRDILPVDGLWIDMNELSNFISSPPTPSSSLDNPPYKINNSGTNRPINERTVPATSLHYGNLTEYNVHNLYGFLEARATHAALVKSTGKRPFVLSRSTFVGSGKYTAHWTGDNAATWKDLAYTIPSVLSSGLFGIPMVGADICGFSRNTTEELCRRWIQLGAFYPFARDHSDKGSIPQELYVWESVAASAREVLGLRYRLLPYMYTQMYEASTKGVPIARPLFFSFPTDPNTYGNSMQFLLGRSILVSPVLEQGAVTVNAYFPAGNWFNMFNHSSVVSAKQGRYVELDAPADKINVHVAGGSIVAMQGEAMTTGEARATAFRLVVVLGDSGNSSGEVFLDDGEGLEFASEGGKWSLVKFNGGFVEEGEVVVVESKVLNGDFALGKKWVIDEVTVLGVKREFTKVCGMGLGERKFGLRVEDDMNGFLRVELSKLGLSLGKEFRMQILPWNVSIDPSTYLVFKDQYLQLSSSLPPQNGSNLYGIGEHMKGSFKLPDQTLTPWNTDIGSVNTDVNLYGAHPFYMDVRPNGTTHGVSKASNWHESHETYQRGLKADIYIKRDGLPYEGQSKATHSALANMTRKRLFVLTRTFMGTGKYAAHWTGDNAASWNDYTILSILILMPPRTLPPGVCGGLRPADANTYGNNGQFLLGRSVLVSPVLEQGAVTVNAYFPAGNWFNLFNYSSSLSLNQGAYVQLDAPAETIDVHVSGGSIIAMQGEAMTTEAARATAFHLLVVIGESGNSSGQVFLDDGGEDLEFATEGGNWSSLVTFNGGLVGMK</sequence>
<evidence type="ECO:0000256" key="9">
    <source>
        <dbReference type="SAM" id="SignalP"/>
    </source>
</evidence>
<evidence type="ECO:0000313" key="13">
    <source>
        <dbReference type="EMBL" id="KAG6398134.1"/>
    </source>
</evidence>
<evidence type="ECO:0000256" key="5">
    <source>
        <dbReference type="ARBA" id="ARBA00022801"/>
    </source>
</evidence>
<keyword evidence="7" id="KW-0326">Glycosidase</keyword>
<keyword evidence="4 9" id="KW-0732">Signal</keyword>
<dbReference type="GO" id="GO:0005975">
    <property type="term" value="P:carbohydrate metabolic process"/>
    <property type="evidence" value="ECO:0007669"/>
    <property type="project" value="InterPro"/>
</dbReference>
<feature type="domain" description="Glycoside hydrolase family 31 TIM barrel" evidence="10">
    <location>
        <begin position="988"/>
        <end position="1033"/>
    </location>
</feature>
<feature type="domain" description="Glycoside hydrolase family 31 TIM barrel" evidence="10">
    <location>
        <begin position="281"/>
        <end position="630"/>
    </location>
</feature>
<evidence type="ECO:0000256" key="8">
    <source>
        <dbReference type="ARBA" id="ARBA00041343"/>
    </source>
</evidence>
<dbReference type="PANTHER" id="PTHR22762:SF133">
    <property type="entry name" value="P-TYPE DOMAIN-CONTAINING PROTEIN"/>
    <property type="match status" value="1"/>
</dbReference>
<dbReference type="Pfam" id="PF21365">
    <property type="entry name" value="Glyco_hydro_31_3rd"/>
    <property type="match status" value="2"/>
</dbReference>
<evidence type="ECO:0000259" key="11">
    <source>
        <dbReference type="Pfam" id="PF13802"/>
    </source>
</evidence>
<evidence type="ECO:0000313" key="14">
    <source>
        <dbReference type="Proteomes" id="UP000298416"/>
    </source>
</evidence>
<reference evidence="13" key="1">
    <citation type="submission" date="2018-01" db="EMBL/GenBank/DDBJ databases">
        <authorList>
            <person name="Mao J.F."/>
        </authorList>
    </citation>
    <scope>NUCLEOTIDE SEQUENCE</scope>
    <source>
        <strain evidence="13">Huo1</strain>
        <tissue evidence="13">Leaf</tissue>
    </source>
</reference>
<comment type="similarity">
    <text evidence="2">Belongs to the glycosyl hydrolase 31 family.</text>
</comment>
<keyword evidence="14" id="KW-1185">Reference proteome</keyword>
<dbReference type="Gene3D" id="3.20.20.80">
    <property type="entry name" value="Glycosidases"/>
    <property type="match status" value="2"/>
</dbReference>
<accession>A0A8X8WP96</accession>
<keyword evidence="5" id="KW-0378">Hydrolase</keyword>
<evidence type="ECO:0000256" key="6">
    <source>
        <dbReference type="ARBA" id="ARBA00023180"/>
    </source>
</evidence>
<dbReference type="InterPro" id="IPR025887">
    <property type="entry name" value="Glyco_hydro_31_N_dom"/>
</dbReference>
<dbReference type="FunFam" id="2.60.40.1180:FF:000044">
    <property type="entry name" value="Alpha-glucosidase 1"/>
    <property type="match status" value="1"/>
</dbReference>
<dbReference type="InterPro" id="IPR000322">
    <property type="entry name" value="Glyco_hydro_31_TIM"/>
</dbReference>
<dbReference type="AlphaFoldDB" id="A0A8X8WP96"/>
<dbReference type="PROSITE" id="PS00707">
    <property type="entry name" value="GLYCOSYL_HYDROL_F31_2"/>
    <property type="match status" value="1"/>
</dbReference>
<dbReference type="CDD" id="cd14752">
    <property type="entry name" value="GH31_N"/>
    <property type="match status" value="2"/>
</dbReference>
<dbReference type="PROSITE" id="PS00129">
    <property type="entry name" value="GLYCOSYL_HYDROL_F31_1"/>
    <property type="match status" value="1"/>
</dbReference>
<evidence type="ECO:0000259" key="12">
    <source>
        <dbReference type="Pfam" id="PF21365"/>
    </source>
</evidence>